<proteinExistence type="predicted"/>
<reference evidence="2 3" key="1">
    <citation type="journal article" date="2013" name="Proc. Natl. Acad. Sci. U.S.A.">
        <title>Genome of an arbuscular mycorrhizal fungus provides insight into the oldest plant symbiosis.</title>
        <authorList>
            <person name="Tisserant E."/>
            <person name="Malbreil M."/>
            <person name="Kuo A."/>
            <person name="Kohler A."/>
            <person name="Symeonidi A."/>
            <person name="Balestrini R."/>
            <person name="Charron P."/>
            <person name="Duensing N."/>
            <person name="Frei Dit Frey N."/>
            <person name="Gianinazzi-Pearson V."/>
            <person name="Gilbert L.B."/>
            <person name="Handa Y."/>
            <person name="Herr J.R."/>
            <person name="Hijri M."/>
            <person name="Koul R."/>
            <person name="Kawaguchi M."/>
            <person name="Krajinski F."/>
            <person name="Lammers P.J."/>
            <person name="Masclaux F.G."/>
            <person name="Murat C."/>
            <person name="Morin E."/>
            <person name="Ndikumana S."/>
            <person name="Pagni M."/>
            <person name="Petitpierre D."/>
            <person name="Requena N."/>
            <person name="Rosikiewicz P."/>
            <person name="Riley R."/>
            <person name="Saito K."/>
            <person name="San Clemente H."/>
            <person name="Shapiro H."/>
            <person name="van Tuinen D."/>
            <person name="Becard G."/>
            <person name="Bonfante P."/>
            <person name="Paszkowski U."/>
            <person name="Shachar-Hill Y.Y."/>
            <person name="Tuskan G.A."/>
            <person name="Young P.W."/>
            <person name="Sanders I.R."/>
            <person name="Henrissat B."/>
            <person name="Rensing S.A."/>
            <person name="Grigoriev I.V."/>
            <person name="Corradi N."/>
            <person name="Roux C."/>
            <person name="Martin F."/>
        </authorList>
    </citation>
    <scope>NUCLEOTIDE SEQUENCE [LARGE SCALE GENOMIC DNA]</scope>
    <source>
        <strain evidence="2 3">DAOM 197198</strain>
    </source>
</reference>
<dbReference type="AlphaFoldDB" id="A0A2P4PMR4"/>
<keyword evidence="1" id="KW-0472">Membrane</keyword>
<keyword evidence="1" id="KW-0812">Transmembrane</keyword>
<sequence>MSNVSFFYRERWTKLQSNYGMAGSRFSRRSELGRRFQTTFCGFWTILGQFVIGFFVWMLMATLNYITPHFFYFFRFLDDLNNIIFFMALEQFWGETSWYVGSLNGMIMVLLDKANNEFLFLQVFWIGNVDAMRYQRHLRRIKLYTDMIMIFIQYEYDMQQPRARYGRGVYNENFNILTTKKEEKAIIKGFGILCMTK</sequence>
<dbReference type="EMBL" id="AUPC02000186">
    <property type="protein sequence ID" value="POG66670.1"/>
    <property type="molecule type" value="Genomic_DNA"/>
</dbReference>
<evidence type="ECO:0000313" key="3">
    <source>
        <dbReference type="Proteomes" id="UP000018888"/>
    </source>
</evidence>
<protein>
    <submittedName>
        <fullName evidence="2">Uncharacterized protein</fullName>
    </submittedName>
</protein>
<organism evidence="2 3">
    <name type="scientific">Rhizophagus irregularis (strain DAOM 181602 / DAOM 197198 / MUCL 43194)</name>
    <name type="common">Arbuscular mycorrhizal fungus</name>
    <name type="synonym">Glomus intraradices</name>
    <dbReference type="NCBI Taxonomy" id="747089"/>
    <lineage>
        <taxon>Eukaryota</taxon>
        <taxon>Fungi</taxon>
        <taxon>Fungi incertae sedis</taxon>
        <taxon>Mucoromycota</taxon>
        <taxon>Glomeromycotina</taxon>
        <taxon>Glomeromycetes</taxon>
        <taxon>Glomerales</taxon>
        <taxon>Glomeraceae</taxon>
        <taxon>Rhizophagus</taxon>
    </lineage>
</organism>
<reference evidence="2 3" key="2">
    <citation type="journal article" date="2018" name="New Phytol.">
        <title>High intraspecific genome diversity in the model arbuscular mycorrhizal symbiont Rhizophagus irregularis.</title>
        <authorList>
            <person name="Chen E.C.H."/>
            <person name="Morin E."/>
            <person name="Beaudet D."/>
            <person name="Noel J."/>
            <person name="Yildirir G."/>
            <person name="Ndikumana S."/>
            <person name="Charron P."/>
            <person name="St-Onge C."/>
            <person name="Giorgi J."/>
            <person name="Kruger M."/>
            <person name="Marton T."/>
            <person name="Ropars J."/>
            <person name="Grigoriev I.V."/>
            <person name="Hainaut M."/>
            <person name="Henrissat B."/>
            <person name="Roux C."/>
            <person name="Martin F."/>
            <person name="Corradi N."/>
        </authorList>
    </citation>
    <scope>NUCLEOTIDE SEQUENCE [LARGE SCALE GENOMIC DNA]</scope>
    <source>
        <strain evidence="2 3">DAOM 197198</strain>
    </source>
</reference>
<feature type="transmembrane region" description="Helical" evidence="1">
    <location>
        <begin position="43"/>
        <end position="66"/>
    </location>
</feature>
<keyword evidence="1" id="KW-1133">Transmembrane helix</keyword>
<accession>A0A2P4PMR4</accession>
<dbReference type="VEuPathDB" id="FungiDB:RhiirFUN_001732"/>
<keyword evidence="3" id="KW-1185">Reference proteome</keyword>
<name>A0A2P4PMR4_RHIID</name>
<gene>
    <name evidence="2" type="ORF">GLOIN_2v1879708</name>
</gene>
<evidence type="ECO:0000256" key="1">
    <source>
        <dbReference type="SAM" id="Phobius"/>
    </source>
</evidence>
<dbReference type="Proteomes" id="UP000018888">
    <property type="component" value="Unassembled WGS sequence"/>
</dbReference>
<evidence type="ECO:0000313" key="2">
    <source>
        <dbReference type="EMBL" id="POG66670.1"/>
    </source>
</evidence>
<comment type="caution">
    <text evidence="2">The sequence shown here is derived from an EMBL/GenBank/DDBJ whole genome shotgun (WGS) entry which is preliminary data.</text>
</comment>